<dbReference type="Proteomes" id="UP000829196">
    <property type="component" value="Unassembled WGS sequence"/>
</dbReference>
<protein>
    <recommendedName>
        <fullName evidence="4">RST domain-containing protein</fullName>
    </recommendedName>
</protein>
<evidence type="ECO:0000313" key="5">
    <source>
        <dbReference type="EMBL" id="KAI0498069.1"/>
    </source>
</evidence>
<gene>
    <name evidence="5" type="ORF">KFK09_021310</name>
</gene>
<dbReference type="PROSITE" id="PS51879">
    <property type="entry name" value="RST"/>
    <property type="match status" value="1"/>
</dbReference>
<dbReference type="AlphaFoldDB" id="A0A8T3ANX3"/>
<keyword evidence="2" id="KW-0539">Nucleus</keyword>
<feature type="domain" description="RST" evidence="4">
    <location>
        <begin position="147"/>
        <end position="218"/>
    </location>
</feature>
<feature type="region of interest" description="Disordered" evidence="3">
    <location>
        <begin position="215"/>
        <end position="259"/>
    </location>
</feature>
<feature type="compositionally biased region" description="Polar residues" evidence="3">
    <location>
        <begin position="101"/>
        <end position="115"/>
    </location>
</feature>
<comment type="subcellular location">
    <subcellularLocation>
        <location evidence="1">Nucleus</location>
    </subcellularLocation>
</comment>
<accession>A0A8T3ANX3</accession>
<keyword evidence="6" id="KW-1185">Reference proteome</keyword>
<evidence type="ECO:0000256" key="1">
    <source>
        <dbReference type="ARBA" id="ARBA00004123"/>
    </source>
</evidence>
<dbReference type="InterPro" id="IPR022003">
    <property type="entry name" value="RST"/>
</dbReference>
<evidence type="ECO:0000259" key="4">
    <source>
        <dbReference type="PROSITE" id="PS51879"/>
    </source>
</evidence>
<feature type="compositionally biased region" description="Polar residues" evidence="3">
    <location>
        <begin position="215"/>
        <end position="229"/>
    </location>
</feature>
<dbReference type="Pfam" id="PF12174">
    <property type="entry name" value="RST"/>
    <property type="match status" value="1"/>
</dbReference>
<dbReference type="SMR" id="A0A8T3ANX3"/>
<dbReference type="OrthoDB" id="1738928at2759"/>
<evidence type="ECO:0000313" key="6">
    <source>
        <dbReference type="Proteomes" id="UP000829196"/>
    </source>
</evidence>
<dbReference type="GO" id="GO:0005634">
    <property type="term" value="C:nucleus"/>
    <property type="evidence" value="ECO:0007669"/>
    <property type="project" value="UniProtKB-SubCell"/>
</dbReference>
<evidence type="ECO:0000256" key="2">
    <source>
        <dbReference type="ARBA" id="ARBA00023242"/>
    </source>
</evidence>
<evidence type="ECO:0000256" key="3">
    <source>
        <dbReference type="SAM" id="MobiDB-lite"/>
    </source>
</evidence>
<reference evidence="5" key="1">
    <citation type="journal article" date="2022" name="Front. Genet.">
        <title>Chromosome-Scale Assembly of the Dendrobium nobile Genome Provides Insights Into the Molecular Mechanism of the Biosynthesis of the Medicinal Active Ingredient of Dendrobium.</title>
        <authorList>
            <person name="Xu Q."/>
            <person name="Niu S.-C."/>
            <person name="Li K.-L."/>
            <person name="Zheng P.-J."/>
            <person name="Zhang X.-J."/>
            <person name="Jia Y."/>
            <person name="Liu Y."/>
            <person name="Niu Y.-X."/>
            <person name="Yu L.-H."/>
            <person name="Chen D.-F."/>
            <person name="Zhang G.-Q."/>
        </authorList>
    </citation>
    <scope>NUCLEOTIDE SEQUENCE</scope>
    <source>
        <tissue evidence="5">Leaf</tissue>
    </source>
</reference>
<comment type="caution">
    <text evidence="5">The sequence shown here is derived from an EMBL/GenBank/DDBJ whole genome shotgun (WGS) entry which is preliminary data.</text>
</comment>
<name>A0A8T3ANX3_DENNO</name>
<proteinExistence type="predicted"/>
<dbReference type="EMBL" id="JAGYWB010000015">
    <property type="protein sequence ID" value="KAI0498069.1"/>
    <property type="molecule type" value="Genomic_DNA"/>
</dbReference>
<organism evidence="5 6">
    <name type="scientific">Dendrobium nobile</name>
    <name type="common">Orchid</name>
    <dbReference type="NCBI Taxonomy" id="94219"/>
    <lineage>
        <taxon>Eukaryota</taxon>
        <taxon>Viridiplantae</taxon>
        <taxon>Streptophyta</taxon>
        <taxon>Embryophyta</taxon>
        <taxon>Tracheophyta</taxon>
        <taxon>Spermatophyta</taxon>
        <taxon>Magnoliopsida</taxon>
        <taxon>Liliopsida</taxon>
        <taxon>Asparagales</taxon>
        <taxon>Orchidaceae</taxon>
        <taxon>Epidendroideae</taxon>
        <taxon>Malaxideae</taxon>
        <taxon>Dendrobiinae</taxon>
        <taxon>Dendrobium</taxon>
    </lineage>
</organism>
<sequence>MNGCVGAGAFAEALHKDIEGIDSTNLAASITNRNAGVLTQDDSSTTLKNNLQFTKHLTQLEQVKISSSRYQNQHIDSQLQCDHRLLQHGNTHCESQKGHSDNFSWQNVDNNPSQDIHQHSKVQKQKVQQFNNQQPPNTDLSNNSLNWKIPKNSLELNMLVPQLQPLLDKDRSMLLRDLYIKLLNNEISKENYLKVCNKVVADRMIRREAAVHQAQMQNPVQSQSQSLYHGTSIKFPPKKPPIGKKKTLETSGNSQPQAR</sequence>
<feature type="compositionally biased region" description="Polar residues" evidence="3">
    <location>
        <begin position="249"/>
        <end position="259"/>
    </location>
</feature>
<feature type="region of interest" description="Disordered" evidence="3">
    <location>
        <begin position="92"/>
        <end position="116"/>
    </location>
</feature>